<sequence length="382" mass="40231">MSGSTLRLVHLLLVGLFTFTYAAPPLAPAAFSGNDLSHSAKAAPTNPIIPQNKWRSLLRFANGVGISQPGDLMRKLPALSDYSFSTNSDYLMLGVPETQAMSTAWCSTNMILVSVRTASSASGPDTVSEWPMPMAWSGSSWAISSSMSESTYVTTATAKDWIPTYAWYFLGRPRHEAQSSISQMVSMMKTSAKKQVSTTCNNAVGLITIALDTEIQPDLRTSPGSGRDTTNNARPRQQGITAPAVSGTKRKTNGPAPGQPSAKQQNTGPYQNTASKPAQSMPGGLQQASPPDTPPAQNAASGGSNAPSNQGSSLSSGSYKPPIAPPDYFGDLNSRTNPHSGQARAAPFTSPPDSDYFGDLKSNINPHTGEVRDGPLPSLPPS</sequence>
<dbReference type="Proteomes" id="UP000308133">
    <property type="component" value="Unassembled WGS sequence"/>
</dbReference>
<evidence type="ECO:0000256" key="1">
    <source>
        <dbReference type="SAM" id="MobiDB-lite"/>
    </source>
</evidence>
<gene>
    <name evidence="3" type="ORF">C1H76_8881</name>
</gene>
<feature type="signal peptide" evidence="2">
    <location>
        <begin position="1"/>
        <end position="22"/>
    </location>
</feature>
<name>A0A4V6DUC7_9PEZI</name>
<feature type="compositionally biased region" description="Polar residues" evidence="1">
    <location>
        <begin position="286"/>
        <end position="303"/>
    </location>
</feature>
<feature type="chain" id="PRO_5020952577" evidence="2">
    <location>
        <begin position="23"/>
        <end position="382"/>
    </location>
</feature>
<organism evidence="3 4">
    <name type="scientific">Elsinoe australis</name>
    <dbReference type="NCBI Taxonomy" id="40998"/>
    <lineage>
        <taxon>Eukaryota</taxon>
        <taxon>Fungi</taxon>
        <taxon>Dikarya</taxon>
        <taxon>Ascomycota</taxon>
        <taxon>Pezizomycotina</taxon>
        <taxon>Dothideomycetes</taxon>
        <taxon>Dothideomycetidae</taxon>
        <taxon>Myriangiales</taxon>
        <taxon>Elsinoaceae</taxon>
        <taxon>Elsinoe</taxon>
    </lineage>
</organism>
<comment type="caution">
    <text evidence="3">The sequence shown here is derived from an EMBL/GenBank/DDBJ whole genome shotgun (WGS) entry which is preliminary data.</text>
</comment>
<protein>
    <submittedName>
        <fullName evidence="3">Uncharacterized protein</fullName>
    </submittedName>
</protein>
<feature type="compositionally biased region" description="Low complexity" evidence="1">
    <location>
        <begin position="304"/>
        <end position="318"/>
    </location>
</feature>
<proteinExistence type="predicted"/>
<evidence type="ECO:0000256" key="2">
    <source>
        <dbReference type="SAM" id="SignalP"/>
    </source>
</evidence>
<accession>A0A4V6DUC7</accession>
<keyword evidence="2" id="KW-0732">Signal</keyword>
<dbReference type="AlphaFoldDB" id="A0A4V6DUC7"/>
<reference evidence="3 4" key="1">
    <citation type="submission" date="2018-02" db="EMBL/GenBank/DDBJ databases">
        <title>Draft genome sequences of Elsinoe sp., causing black scab on jojoba.</title>
        <authorList>
            <person name="Stodart B."/>
            <person name="Jeffress S."/>
            <person name="Ash G."/>
            <person name="Arun Chinnappa K."/>
        </authorList>
    </citation>
    <scope>NUCLEOTIDE SEQUENCE [LARGE SCALE GENOMIC DNA]</scope>
    <source>
        <strain evidence="3 4">Hillstone_2</strain>
    </source>
</reference>
<evidence type="ECO:0000313" key="3">
    <source>
        <dbReference type="EMBL" id="TKX18992.1"/>
    </source>
</evidence>
<evidence type="ECO:0000313" key="4">
    <source>
        <dbReference type="Proteomes" id="UP000308133"/>
    </source>
</evidence>
<feature type="compositionally biased region" description="Polar residues" evidence="1">
    <location>
        <begin position="222"/>
        <end position="240"/>
    </location>
</feature>
<feature type="region of interest" description="Disordered" evidence="1">
    <location>
        <begin position="217"/>
        <end position="382"/>
    </location>
</feature>
<feature type="compositionally biased region" description="Polar residues" evidence="1">
    <location>
        <begin position="261"/>
        <end position="278"/>
    </location>
</feature>
<dbReference type="EMBL" id="PTQR01000123">
    <property type="protein sequence ID" value="TKX18992.1"/>
    <property type="molecule type" value="Genomic_DNA"/>
</dbReference>